<keyword evidence="2 4" id="KW-0808">Transferase</keyword>
<evidence type="ECO:0000256" key="1">
    <source>
        <dbReference type="ARBA" id="ARBA00022676"/>
    </source>
</evidence>
<dbReference type="RefSeq" id="WP_177194373.1">
    <property type="nucleotide sequence ID" value="NZ_FJNE01000006.1"/>
</dbReference>
<organism evidence="4 5">
    <name type="scientific">Trichococcus palustris</name>
    <dbReference type="NCBI Taxonomy" id="140314"/>
    <lineage>
        <taxon>Bacteria</taxon>
        <taxon>Bacillati</taxon>
        <taxon>Bacillota</taxon>
        <taxon>Bacilli</taxon>
        <taxon>Lactobacillales</taxon>
        <taxon>Carnobacteriaceae</taxon>
        <taxon>Trichococcus</taxon>
    </lineage>
</organism>
<keyword evidence="1" id="KW-0328">Glycosyltransferase</keyword>
<dbReference type="PANTHER" id="PTHR22916:SF51">
    <property type="entry name" value="GLYCOSYLTRANSFERASE EPSH-RELATED"/>
    <property type="match status" value="1"/>
</dbReference>
<dbReference type="InterPro" id="IPR029044">
    <property type="entry name" value="Nucleotide-diphossugar_trans"/>
</dbReference>
<dbReference type="GO" id="GO:0016757">
    <property type="term" value="F:glycosyltransferase activity"/>
    <property type="evidence" value="ECO:0007669"/>
    <property type="project" value="UniProtKB-KW"/>
</dbReference>
<evidence type="ECO:0000313" key="4">
    <source>
        <dbReference type="EMBL" id="CZQ97063.1"/>
    </source>
</evidence>
<evidence type="ECO:0000256" key="2">
    <source>
        <dbReference type="ARBA" id="ARBA00022679"/>
    </source>
</evidence>
<name>A0A143YR96_9LACT</name>
<dbReference type="AlphaFoldDB" id="A0A143YR96"/>
<feature type="domain" description="Glycosyltransferase 2-like" evidence="3">
    <location>
        <begin position="6"/>
        <end position="139"/>
    </location>
</feature>
<reference evidence="4 5" key="1">
    <citation type="submission" date="2016-02" db="EMBL/GenBank/DDBJ databases">
        <authorList>
            <person name="Wen L."/>
            <person name="He K."/>
            <person name="Yang H."/>
        </authorList>
    </citation>
    <scope>NUCLEOTIDE SEQUENCE [LARGE SCALE GENOMIC DNA]</scope>
    <source>
        <strain evidence="4">Trichococcus palustris</strain>
    </source>
</reference>
<dbReference type="CDD" id="cd00761">
    <property type="entry name" value="Glyco_tranf_GTA_type"/>
    <property type="match status" value="1"/>
</dbReference>
<evidence type="ECO:0000313" key="5">
    <source>
        <dbReference type="Proteomes" id="UP000242754"/>
    </source>
</evidence>
<accession>A0A143YR96</accession>
<dbReference type="Gene3D" id="3.90.550.10">
    <property type="entry name" value="Spore Coat Polysaccharide Biosynthesis Protein SpsA, Chain A"/>
    <property type="match status" value="1"/>
</dbReference>
<dbReference type="STRING" id="140314.SAMN04488076_104129"/>
<dbReference type="Proteomes" id="UP000242754">
    <property type="component" value="Unassembled WGS sequence"/>
</dbReference>
<sequence length="349" mass="39458">MDPLVSIVVPIYNAGPYLERCIESLVNQTISNIEIILVNDGSTDDSLSVCEAFAKRDGRIILIDKKNNGVSEARNDGLRAAKGFYVGFVDPDDWVDLDMYESMAAAATNADAEICLCNYVKENKDSTVPVLVKQSGVIEGDRILTEIAANVIAKPSFRSGETDIMGSVCRLLIRRDFLEKENIWFDKDVAFMEDLLVCIESFLKCGRIVIDEGAYYHYLVHDSSAVNAFKANFYEKQNKAFDKLQALLVREKQAEALRSRMANRYIIIALLSLANEVHKDNPQTLGQKLANIDRICRDERLAGILEKMDLNDVEPRKKVELQMMKRKANVRLYLYYKTFNKIKSMLGKG</sequence>
<keyword evidence="5" id="KW-1185">Reference proteome</keyword>
<dbReference type="EMBL" id="FJNE01000006">
    <property type="protein sequence ID" value="CZQ97063.1"/>
    <property type="molecule type" value="Genomic_DNA"/>
</dbReference>
<gene>
    <name evidence="4" type="ORF">Tpal_2092</name>
</gene>
<dbReference type="SUPFAM" id="SSF53448">
    <property type="entry name" value="Nucleotide-diphospho-sugar transferases"/>
    <property type="match status" value="1"/>
</dbReference>
<dbReference type="Pfam" id="PF00535">
    <property type="entry name" value="Glycos_transf_2"/>
    <property type="match status" value="1"/>
</dbReference>
<proteinExistence type="predicted"/>
<protein>
    <submittedName>
        <fullName evidence="4">Nucleotide-diphospho-sugar transferases</fullName>
    </submittedName>
</protein>
<dbReference type="PANTHER" id="PTHR22916">
    <property type="entry name" value="GLYCOSYLTRANSFERASE"/>
    <property type="match status" value="1"/>
</dbReference>
<evidence type="ECO:0000259" key="3">
    <source>
        <dbReference type="Pfam" id="PF00535"/>
    </source>
</evidence>
<dbReference type="InterPro" id="IPR001173">
    <property type="entry name" value="Glyco_trans_2-like"/>
</dbReference>